<reference evidence="1 2" key="1">
    <citation type="submission" date="2020-08" db="EMBL/GenBank/DDBJ databases">
        <title>Genomic Encyclopedia of Type Strains, Phase IV (KMG-V): Genome sequencing to study the core and pangenomes of soil and plant-associated prokaryotes.</title>
        <authorList>
            <person name="Whitman W."/>
        </authorList>
    </citation>
    <scope>NUCLEOTIDE SEQUENCE [LARGE SCALE GENOMIC DNA]</scope>
    <source>
        <strain evidence="1 2">34/80</strain>
    </source>
</reference>
<name>A0A840FL97_9BURK</name>
<dbReference type="RefSeq" id="WP_184636813.1">
    <property type="nucleotide sequence ID" value="NZ_JACIFZ010000002.1"/>
</dbReference>
<dbReference type="Proteomes" id="UP000524450">
    <property type="component" value="Unassembled WGS sequence"/>
</dbReference>
<dbReference type="AlphaFoldDB" id="A0A840FL97"/>
<evidence type="ECO:0000313" key="2">
    <source>
        <dbReference type="Proteomes" id="UP000524450"/>
    </source>
</evidence>
<evidence type="ECO:0000313" key="1">
    <source>
        <dbReference type="EMBL" id="MBB4220905.1"/>
    </source>
</evidence>
<organism evidence="1 2">
    <name type="scientific">Variovorax guangxiensis</name>
    <dbReference type="NCBI Taxonomy" id="1775474"/>
    <lineage>
        <taxon>Bacteria</taxon>
        <taxon>Pseudomonadati</taxon>
        <taxon>Pseudomonadota</taxon>
        <taxon>Betaproteobacteria</taxon>
        <taxon>Burkholderiales</taxon>
        <taxon>Comamonadaceae</taxon>
        <taxon>Variovorax</taxon>
    </lineage>
</organism>
<accession>A0A840FL97</accession>
<protein>
    <submittedName>
        <fullName evidence="1">Uncharacterized protein</fullName>
    </submittedName>
</protein>
<gene>
    <name evidence="1" type="ORF">GGD71_001665</name>
</gene>
<sequence length="84" mass="9332">MNEIIEVDGLVAQAIAVAWEDGRSYGLRLENYKLVLVDASDGYRVTWEASNKPQGHRGALPGLAEPQLLIDKFSGRVLQKHLSR</sequence>
<dbReference type="EMBL" id="JACIFZ010000002">
    <property type="protein sequence ID" value="MBB4220905.1"/>
    <property type="molecule type" value="Genomic_DNA"/>
</dbReference>
<proteinExistence type="predicted"/>
<comment type="caution">
    <text evidence="1">The sequence shown here is derived from an EMBL/GenBank/DDBJ whole genome shotgun (WGS) entry which is preliminary data.</text>
</comment>